<dbReference type="InterPro" id="IPR050237">
    <property type="entry name" value="ATP-dep_AMP-bd_enzyme"/>
</dbReference>
<evidence type="ECO:0000259" key="3">
    <source>
        <dbReference type="Pfam" id="PF13193"/>
    </source>
</evidence>
<protein>
    <submittedName>
        <fullName evidence="4">ATP-dependent acyl-CoA ligase</fullName>
    </submittedName>
</protein>
<evidence type="ECO:0000313" key="4">
    <source>
        <dbReference type="EMBL" id="GAA4684849.1"/>
    </source>
</evidence>
<keyword evidence="4" id="KW-0436">Ligase</keyword>
<dbReference type="EMBL" id="BAABIC010000005">
    <property type="protein sequence ID" value="GAA4684849.1"/>
    <property type="molecule type" value="Genomic_DNA"/>
</dbReference>
<feature type="domain" description="AMP-binding enzyme C-terminal" evidence="3">
    <location>
        <begin position="453"/>
        <end position="528"/>
    </location>
</feature>
<gene>
    <name evidence="4" type="ORF">GCM10023215_19740</name>
</gene>
<keyword evidence="5" id="KW-1185">Reference proteome</keyword>
<dbReference type="Pfam" id="PF13193">
    <property type="entry name" value="AMP-binding_C"/>
    <property type="match status" value="1"/>
</dbReference>
<dbReference type="PANTHER" id="PTHR43767">
    <property type="entry name" value="LONG-CHAIN-FATTY-ACID--COA LIGASE"/>
    <property type="match status" value="1"/>
</dbReference>
<reference evidence="5" key="1">
    <citation type="journal article" date="2019" name="Int. J. Syst. Evol. Microbiol.">
        <title>The Global Catalogue of Microorganisms (GCM) 10K type strain sequencing project: providing services to taxonomists for standard genome sequencing and annotation.</title>
        <authorList>
            <consortium name="The Broad Institute Genomics Platform"/>
            <consortium name="The Broad Institute Genome Sequencing Center for Infectious Disease"/>
            <person name="Wu L."/>
            <person name="Ma J."/>
        </authorList>
    </citation>
    <scope>NUCLEOTIDE SEQUENCE [LARGE SCALE GENOMIC DNA]</scope>
    <source>
        <strain evidence="5">JCM 18055</strain>
    </source>
</reference>
<evidence type="ECO:0000259" key="2">
    <source>
        <dbReference type="Pfam" id="PF00501"/>
    </source>
</evidence>
<dbReference type="InterPro" id="IPR000873">
    <property type="entry name" value="AMP-dep_synth/lig_dom"/>
</dbReference>
<name>A0ABP8WAQ0_9PSEU</name>
<dbReference type="PANTHER" id="PTHR43767:SF1">
    <property type="entry name" value="NONRIBOSOMAL PEPTIDE SYNTHASE PES1 (EUROFUNG)-RELATED"/>
    <property type="match status" value="1"/>
</dbReference>
<dbReference type="RefSeq" id="WP_345379929.1">
    <property type="nucleotide sequence ID" value="NZ_BAABIC010000005.1"/>
</dbReference>
<dbReference type="InterPro" id="IPR042099">
    <property type="entry name" value="ANL_N_sf"/>
</dbReference>
<dbReference type="PROSITE" id="PS00455">
    <property type="entry name" value="AMP_BINDING"/>
    <property type="match status" value="1"/>
</dbReference>
<feature type="region of interest" description="Disordered" evidence="1">
    <location>
        <begin position="164"/>
        <end position="191"/>
    </location>
</feature>
<dbReference type="Pfam" id="PF00501">
    <property type="entry name" value="AMP-binding"/>
    <property type="match status" value="1"/>
</dbReference>
<proteinExistence type="predicted"/>
<dbReference type="SUPFAM" id="SSF56801">
    <property type="entry name" value="Acetyl-CoA synthetase-like"/>
    <property type="match status" value="1"/>
</dbReference>
<feature type="domain" description="AMP-dependent synthetase/ligase" evidence="2">
    <location>
        <begin position="33"/>
        <end position="393"/>
    </location>
</feature>
<dbReference type="InterPro" id="IPR020845">
    <property type="entry name" value="AMP-binding_CS"/>
</dbReference>
<dbReference type="Proteomes" id="UP001500325">
    <property type="component" value="Unassembled WGS sequence"/>
</dbReference>
<evidence type="ECO:0000256" key="1">
    <source>
        <dbReference type="SAM" id="MobiDB-lite"/>
    </source>
</evidence>
<organism evidence="4 5">
    <name type="scientific">Pseudonocardia yuanmonensis</name>
    <dbReference type="NCBI Taxonomy" id="1095914"/>
    <lineage>
        <taxon>Bacteria</taxon>
        <taxon>Bacillati</taxon>
        <taxon>Actinomycetota</taxon>
        <taxon>Actinomycetes</taxon>
        <taxon>Pseudonocardiales</taxon>
        <taxon>Pseudonocardiaceae</taxon>
        <taxon>Pseudonocardia</taxon>
    </lineage>
</organism>
<dbReference type="InterPro" id="IPR025110">
    <property type="entry name" value="AMP-bd_C"/>
</dbReference>
<dbReference type="Gene3D" id="3.40.50.12780">
    <property type="entry name" value="N-terminal domain of ligase-like"/>
    <property type="match status" value="1"/>
</dbReference>
<sequence>MTMTENTGVAGSGITSGWLAAVPFAERTVGRVLERAAAARPDEALFLFERRDYTLGEVNARVDVLARNLRAAGVGRGTRVALLMATGPEYLYGWFALAKLGAVEVPINTAYRGELLRHQLDKAQVSLAVADQGPLFDAVDAVRGDVPSLAEVLSFPGTYSELLEEPEQGHSDSPGDNGTADSGADRSVPPEGPAPDDVACVLYTSGTTGPSKGVLLSHHQQVAFGHFFAEITGLGPRDVLLNYSPFFHISGKFATLGCLLTGARMVLRSRLTIERFWDEAREFGITAFVAIGGVCHMLHGRTPREDDADNPVRVVYAVPAPAEIYHDFEKRFGVKIVEAYGSTETNLIVNSSLQESRPGACGRANPIFDVRIVDEDGNEVPDGVSGEVVVGSPDPLLLSAGYDGLPEATAKAWRGGRFHTGDRAVRDETGALWFKDRIKDSIRRRGENISSYEVERLVNSHPAVAESAAVGAPSDLGEEEVRVVVVLRDGVRVTAEDLFLHYADSMPYHMVPRFIDIVDELPRTPTDKVEKYKLRTAGVGPNTWDSAVAGWRMTRTGPIRTA</sequence>
<evidence type="ECO:0000313" key="5">
    <source>
        <dbReference type="Proteomes" id="UP001500325"/>
    </source>
</evidence>
<accession>A0ABP8WAQ0</accession>
<comment type="caution">
    <text evidence="4">The sequence shown here is derived from an EMBL/GenBank/DDBJ whole genome shotgun (WGS) entry which is preliminary data.</text>
</comment>
<dbReference type="InterPro" id="IPR045851">
    <property type="entry name" value="AMP-bd_C_sf"/>
</dbReference>
<dbReference type="Gene3D" id="3.30.300.30">
    <property type="match status" value="1"/>
</dbReference>
<dbReference type="GO" id="GO:0016874">
    <property type="term" value="F:ligase activity"/>
    <property type="evidence" value="ECO:0007669"/>
    <property type="project" value="UniProtKB-KW"/>
</dbReference>